<gene>
    <name evidence="7" type="ORF">FNZ23_29430</name>
</gene>
<dbReference type="EMBL" id="VKLS01000764">
    <property type="protein sequence ID" value="TSB19015.1"/>
    <property type="molecule type" value="Genomic_DNA"/>
</dbReference>
<organism evidence="7 8">
    <name type="scientific">Streptomyces benahoarensis</name>
    <dbReference type="NCBI Taxonomy" id="2595054"/>
    <lineage>
        <taxon>Bacteria</taxon>
        <taxon>Bacillati</taxon>
        <taxon>Actinomycetota</taxon>
        <taxon>Actinomycetes</taxon>
        <taxon>Kitasatosporales</taxon>
        <taxon>Streptomycetaceae</taxon>
        <taxon>Streptomyces</taxon>
    </lineage>
</organism>
<dbReference type="GO" id="GO:0012505">
    <property type="term" value="C:endomembrane system"/>
    <property type="evidence" value="ECO:0007669"/>
    <property type="project" value="UniProtKB-SubCell"/>
</dbReference>
<reference evidence="7 8" key="1">
    <citation type="submission" date="2019-07" db="EMBL/GenBank/DDBJ databases">
        <title>Draft genome for Streptomyces benahoarensis MZ03-48.</title>
        <authorList>
            <person name="Gonzalez-Pimentel J.L."/>
        </authorList>
    </citation>
    <scope>NUCLEOTIDE SEQUENCE [LARGE SCALE GENOMIC DNA]</scope>
    <source>
        <strain evidence="7 8">MZ03-48</strain>
    </source>
</reference>
<protein>
    <submittedName>
        <fullName evidence="7">DUF202 domain-containing protein</fullName>
    </submittedName>
</protein>
<dbReference type="RefSeq" id="WP_143945555.1">
    <property type="nucleotide sequence ID" value="NZ_VKLS01000764.1"/>
</dbReference>
<feature type="transmembrane region" description="Helical" evidence="5">
    <location>
        <begin position="50"/>
        <end position="71"/>
    </location>
</feature>
<evidence type="ECO:0000313" key="7">
    <source>
        <dbReference type="EMBL" id="TSB19015.1"/>
    </source>
</evidence>
<evidence type="ECO:0000256" key="3">
    <source>
        <dbReference type="ARBA" id="ARBA00022989"/>
    </source>
</evidence>
<evidence type="ECO:0000256" key="1">
    <source>
        <dbReference type="ARBA" id="ARBA00004127"/>
    </source>
</evidence>
<evidence type="ECO:0000259" key="6">
    <source>
        <dbReference type="Pfam" id="PF02656"/>
    </source>
</evidence>
<feature type="non-terminal residue" evidence="7">
    <location>
        <position position="102"/>
    </location>
</feature>
<keyword evidence="4 5" id="KW-0472">Membrane</keyword>
<comment type="subcellular location">
    <subcellularLocation>
        <location evidence="1">Endomembrane system</location>
        <topology evidence="1">Multi-pass membrane protein</topology>
    </subcellularLocation>
</comment>
<evidence type="ECO:0000256" key="5">
    <source>
        <dbReference type="SAM" id="Phobius"/>
    </source>
</evidence>
<keyword evidence="8" id="KW-1185">Reference proteome</keyword>
<evidence type="ECO:0000256" key="4">
    <source>
        <dbReference type="ARBA" id="ARBA00023136"/>
    </source>
</evidence>
<name>A0A553XPU2_9ACTN</name>
<sequence length="102" mass="10818">MGTTRDGAEARDPGLQPERTRLAWRRTTLSCTVVVALAVRRLTQSAAPGAVAAGAVALTGVVWLVFGLVAHRRMQEMTEGRPVVLRVRKAGVVALCTVVLAV</sequence>
<keyword evidence="3 5" id="KW-1133">Transmembrane helix</keyword>
<evidence type="ECO:0000256" key="2">
    <source>
        <dbReference type="ARBA" id="ARBA00022692"/>
    </source>
</evidence>
<evidence type="ECO:0000313" key="8">
    <source>
        <dbReference type="Proteomes" id="UP000320888"/>
    </source>
</evidence>
<dbReference type="InterPro" id="IPR003807">
    <property type="entry name" value="DUF202"/>
</dbReference>
<dbReference type="Pfam" id="PF02656">
    <property type="entry name" value="DUF202"/>
    <property type="match status" value="1"/>
</dbReference>
<dbReference type="Proteomes" id="UP000320888">
    <property type="component" value="Unassembled WGS sequence"/>
</dbReference>
<accession>A0A553XPU2</accession>
<comment type="caution">
    <text evidence="7">The sequence shown here is derived from an EMBL/GenBank/DDBJ whole genome shotgun (WGS) entry which is preliminary data.</text>
</comment>
<keyword evidence="2 5" id="KW-0812">Transmembrane</keyword>
<feature type="domain" description="DUF202" evidence="6">
    <location>
        <begin position="12"/>
        <end position="76"/>
    </location>
</feature>
<dbReference type="AlphaFoldDB" id="A0A553XPU2"/>
<proteinExistence type="predicted"/>